<evidence type="ECO:0000313" key="10">
    <source>
        <dbReference type="EMBL" id="AEB41309.1"/>
    </source>
</evidence>
<dbReference type="InterPro" id="IPR036953">
    <property type="entry name" value="GreA/GreB_C_sf"/>
</dbReference>
<keyword evidence="11" id="KW-1185">Reference proteome</keyword>
<reference evidence="10 11" key="1">
    <citation type="journal article" date="2011" name="J. Bacteriol.">
        <title>Genome sequence of the obligate intracellular animal pathogen Chlamydia pecorum E58.</title>
        <authorList>
            <person name="Mojica S."/>
            <person name="Huot Creasy H."/>
            <person name="Daugherty S."/>
            <person name="Read T.D."/>
            <person name="Kim T."/>
            <person name="Kaltenboeck B."/>
            <person name="Bavoil P."/>
            <person name="Myers G.S."/>
        </authorList>
    </citation>
    <scope>NUCLEOTIDE SEQUENCE [LARGE SCALE GENOMIC DNA]</scope>
    <source>
        <strain evidence="10 11">E58</strain>
    </source>
</reference>
<keyword evidence="3" id="KW-0805">Transcription regulation</keyword>
<keyword evidence="4" id="KW-0238">DNA-binding</keyword>
<dbReference type="PROSITE" id="PS00829">
    <property type="entry name" value="GREAB_1"/>
    <property type="match status" value="1"/>
</dbReference>
<evidence type="ECO:0000313" key="11">
    <source>
        <dbReference type="Proteomes" id="UP000008305"/>
    </source>
</evidence>
<dbReference type="FunFam" id="1.10.287.180:FF:000001">
    <property type="entry name" value="Transcription elongation factor GreA"/>
    <property type="match status" value="1"/>
</dbReference>
<dbReference type="GO" id="GO:0003677">
    <property type="term" value="F:DNA binding"/>
    <property type="evidence" value="ECO:0007669"/>
    <property type="project" value="UniProtKB-KW"/>
</dbReference>
<evidence type="ECO:0000256" key="6">
    <source>
        <dbReference type="ARBA" id="ARBA00030776"/>
    </source>
</evidence>
<dbReference type="KEGG" id="cpm:G5S_0301"/>
<dbReference type="NCBIfam" id="NF004969">
    <property type="entry name" value="PRK06330.1"/>
    <property type="match status" value="1"/>
</dbReference>
<sequence length="721" mass="83218">MGDVVDYLEKLQVFIEEEQPSNFFSLWEEYCFNDIVKGDELVQILQKVKNSFLAPLFGKIADTVLPLWEKIPEGEEKDRVLQLILDLQTSNSREFYDSALEYVNKKYLNHKNFNEALWVVGLRDGRDFQYSLSRFEFLMHLREGNFVFHHGGWGVGEVMGVSFLQQKILVEFEGVMMAKDISFETAFKTLRPLSKEHFLSRRFGDPDKFEEYAKEHPVEVIEILLRDLGPKTAKEIKDELVDLVIPEAEWGRWWQSAKAKIKKDIRITSPDSAKDPYICSPLGDSHLSQLTRKYGLAHDNNERIALLYQFVRDLHSELKKAPTREALIKMLKELPVGEDKAMEIQRDLLLSEYLGEKGFVLNGQYVASLSEDEVARFLDKIPIVALQKSFLSLVKKFSPEWKAIFLQIFLHTSSPILRESVYKALRGDEGSLEVLKQKILECVHQPMMFPGAFSWFFMKFGAHEDGIFDPRDKEMQRMFLEATLTFMYQVASTPYKELGKKLYNFLVGQRFLVIREMIENASEAFLKEFLLLSTKIPQFSSGDLSILQGLAEVVQPSLKRGRSALEEEDVFWVTSQSFSRMKEKLQSLVGKEMVDNAREIEDARALGDLRENSEYKFALERRARLQEEIRVLSEEINKAKILTKADVHTHKVGVGCRVTLEDAQGSIEYTLLGSWDADSEKNILSLQSKLAQMLLGKNIDERVQLQGREYRIAKIVSIFDE</sequence>
<feature type="domain" description="Transcription elongation factor GreA/GreB C-terminal" evidence="8">
    <location>
        <begin position="650"/>
        <end position="717"/>
    </location>
</feature>
<evidence type="ECO:0000256" key="3">
    <source>
        <dbReference type="ARBA" id="ARBA00023015"/>
    </source>
</evidence>
<feature type="domain" description="Transcription elongation factor GreA/GreB N-terminal" evidence="9">
    <location>
        <begin position="572"/>
        <end position="641"/>
    </location>
</feature>
<dbReference type="Pfam" id="PF01272">
    <property type="entry name" value="GreA_GreB"/>
    <property type="match status" value="1"/>
</dbReference>
<proteinExistence type="inferred from homology"/>
<comment type="similarity">
    <text evidence="1">Belongs to the GreA/GreB family.</text>
</comment>
<keyword evidence="5" id="KW-0804">Transcription</keyword>
<dbReference type="PANTHER" id="PTHR30437:SF4">
    <property type="entry name" value="TRANSCRIPTION ELONGATION FACTOR GREA"/>
    <property type="match status" value="1"/>
</dbReference>
<dbReference type="Gene3D" id="1.10.287.180">
    <property type="entry name" value="Transcription elongation factor, GreA/GreB, N-terminal domain"/>
    <property type="match status" value="1"/>
</dbReference>
<dbReference type="AlphaFoldDB" id="A0AA34WHQ1"/>
<dbReference type="GO" id="GO:0032784">
    <property type="term" value="P:regulation of DNA-templated transcription elongation"/>
    <property type="evidence" value="ECO:0007669"/>
    <property type="project" value="InterPro"/>
</dbReference>
<evidence type="ECO:0000256" key="1">
    <source>
        <dbReference type="ARBA" id="ARBA00008213"/>
    </source>
</evidence>
<dbReference type="InterPro" id="IPR023459">
    <property type="entry name" value="Tscrpt_elong_fac_GreA/B_fam"/>
</dbReference>
<protein>
    <recommendedName>
        <fullName evidence="2">Transcription elongation factor GreA</fullName>
    </recommendedName>
    <alternativeName>
        <fullName evidence="6">Transcript cleavage factor GreA</fullName>
    </alternativeName>
</protein>
<dbReference type="GO" id="GO:0003746">
    <property type="term" value="F:translation elongation factor activity"/>
    <property type="evidence" value="ECO:0007669"/>
    <property type="project" value="UniProtKB-KW"/>
</dbReference>
<dbReference type="InterPro" id="IPR036805">
    <property type="entry name" value="Tscrpt_elong_fac_GreA/B_N_sf"/>
</dbReference>
<dbReference type="EMBL" id="CP002608">
    <property type="protein sequence ID" value="AEB41309.1"/>
    <property type="molecule type" value="Genomic_DNA"/>
</dbReference>
<dbReference type="Gene3D" id="3.10.50.30">
    <property type="entry name" value="Transcription elongation factor, GreA/GreB, C-terminal domain"/>
    <property type="match status" value="1"/>
</dbReference>
<dbReference type="InterPro" id="IPR001437">
    <property type="entry name" value="Tscrpt_elong_fac_GreA/B_C"/>
</dbReference>
<keyword evidence="10" id="KW-0648">Protein biosynthesis</keyword>
<feature type="coiled-coil region" evidence="7">
    <location>
        <begin position="615"/>
        <end position="642"/>
    </location>
</feature>
<evidence type="ECO:0000259" key="8">
    <source>
        <dbReference type="Pfam" id="PF01272"/>
    </source>
</evidence>
<dbReference type="Proteomes" id="UP000008305">
    <property type="component" value="Chromosome"/>
</dbReference>
<keyword evidence="7" id="KW-0175">Coiled coil</keyword>
<dbReference type="Pfam" id="PF03449">
    <property type="entry name" value="GreA_GreB_N"/>
    <property type="match status" value="1"/>
</dbReference>
<dbReference type="InterPro" id="IPR022691">
    <property type="entry name" value="Tscrpt_elong_fac_GreA/B_N"/>
</dbReference>
<accession>A0AA34WHQ1</accession>
<evidence type="ECO:0000256" key="2">
    <source>
        <dbReference type="ARBA" id="ARBA00013729"/>
    </source>
</evidence>
<evidence type="ECO:0000256" key="4">
    <source>
        <dbReference type="ARBA" id="ARBA00023125"/>
    </source>
</evidence>
<organism evidence="10 11">
    <name type="scientific">Chlamydia pecorum (strain ATCC VR-628 / DSM 29919 / E58)</name>
    <name type="common">Chlamydophila pecorum</name>
    <dbReference type="NCBI Taxonomy" id="331635"/>
    <lineage>
        <taxon>Bacteria</taxon>
        <taxon>Pseudomonadati</taxon>
        <taxon>Chlamydiota</taxon>
        <taxon>Chlamydiia</taxon>
        <taxon>Chlamydiales</taxon>
        <taxon>Chlamydiaceae</taxon>
        <taxon>Chlamydia/Chlamydophila group</taxon>
        <taxon>Chlamydia</taxon>
    </lineage>
</organism>
<evidence type="ECO:0000256" key="7">
    <source>
        <dbReference type="SAM" id="Coils"/>
    </source>
</evidence>
<dbReference type="SUPFAM" id="SSF46557">
    <property type="entry name" value="GreA transcript cleavage protein, N-terminal domain"/>
    <property type="match status" value="1"/>
</dbReference>
<evidence type="ECO:0000259" key="9">
    <source>
        <dbReference type="Pfam" id="PF03449"/>
    </source>
</evidence>
<dbReference type="PANTHER" id="PTHR30437">
    <property type="entry name" value="TRANSCRIPTION ELONGATION FACTOR GREA"/>
    <property type="match status" value="1"/>
</dbReference>
<gene>
    <name evidence="10" type="primary">greA</name>
    <name evidence="10" type="ordered locus">G5S_0301</name>
</gene>
<evidence type="ECO:0000256" key="5">
    <source>
        <dbReference type="ARBA" id="ARBA00023163"/>
    </source>
</evidence>
<dbReference type="GO" id="GO:0006354">
    <property type="term" value="P:DNA-templated transcription elongation"/>
    <property type="evidence" value="ECO:0007669"/>
    <property type="project" value="TreeGrafter"/>
</dbReference>
<name>A0AA34WHQ1_CHLPE</name>
<dbReference type="InterPro" id="IPR018151">
    <property type="entry name" value="TF_GreA/GreB_CS"/>
</dbReference>
<dbReference type="SUPFAM" id="SSF54534">
    <property type="entry name" value="FKBP-like"/>
    <property type="match status" value="1"/>
</dbReference>
<keyword evidence="10" id="KW-0251">Elongation factor</keyword>
<dbReference type="GO" id="GO:0070063">
    <property type="term" value="F:RNA polymerase binding"/>
    <property type="evidence" value="ECO:0007669"/>
    <property type="project" value="InterPro"/>
</dbReference>